<sequence length="58" mass="7002">MNHLDSAQETLSLYAQQIITLNHRFYEEFNRVMEMMIGNPYSTLVRLLLRAKLYSHWN</sequence>
<protein>
    <submittedName>
        <fullName evidence="1">Uncharacterized protein</fullName>
    </submittedName>
</protein>
<dbReference type="KEGG" id="hso:HS_0017a"/>
<proteinExistence type="predicted"/>
<dbReference type="HOGENOM" id="CLU_2973125_0_0_6"/>
<gene>
    <name evidence="1" type="ORF">HS_0017a</name>
</gene>
<dbReference type="eggNOG" id="COG0794">
    <property type="taxonomic scope" value="Bacteria"/>
</dbReference>
<organism evidence="1">
    <name type="scientific">Histophilus somni (strain 129Pt)</name>
    <name type="common">Haemophilus somnus</name>
    <dbReference type="NCBI Taxonomy" id="205914"/>
    <lineage>
        <taxon>Bacteria</taxon>
        <taxon>Pseudomonadati</taxon>
        <taxon>Pseudomonadota</taxon>
        <taxon>Gammaproteobacteria</taxon>
        <taxon>Pasteurellales</taxon>
        <taxon>Pasteurellaceae</taxon>
        <taxon>Histophilus</taxon>
    </lineage>
</organism>
<name>Q0I1A5_HISS1</name>
<accession>Q0I1A5</accession>
<evidence type="ECO:0000313" key="1">
    <source>
        <dbReference type="EMBL" id="ABI26061.1"/>
    </source>
</evidence>
<dbReference type="EMBL" id="CP000436">
    <property type="protein sequence ID" value="ABI26061.1"/>
    <property type="molecule type" value="Genomic_DNA"/>
</dbReference>
<dbReference type="AlphaFoldDB" id="Q0I1A5"/>
<reference evidence="1" key="1">
    <citation type="submission" date="2006-08" db="EMBL/GenBank/DDBJ databases">
        <title>Complete genome sequence of Haemophilus somnus 129PT.</title>
        <authorList>
            <person name="Copeland A."/>
            <person name="Lucas S."/>
            <person name="Lapidus A."/>
            <person name="Barry K."/>
            <person name="Glavina del Rio T."/>
            <person name="Hammon N."/>
            <person name="Dalin E."/>
            <person name="Tice H."/>
            <person name="Pitluck S."/>
            <person name="Brettin T.S."/>
            <person name="Bruce D."/>
            <person name="Challacombe J.F."/>
            <person name="Chertkov O."/>
            <person name="Detter J.C."/>
            <person name="Gilna P."/>
            <person name="Han S."/>
            <person name="Misra M."/>
            <person name="Tapia R."/>
            <person name="Thayer N.N."/>
            <person name="Xie G."/>
            <person name="Inzana T.J."/>
            <person name="Duncan A.J."/>
            <person name="Siddaramppa S."/>
            <person name="Richardson P."/>
        </authorList>
    </citation>
    <scope>NUCLEOTIDE SEQUENCE</scope>
    <source>
        <strain evidence="1">129PT</strain>
    </source>
</reference>